<protein>
    <submittedName>
        <fullName evidence="2">Uncharacterized protein</fullName>
    </submittedName>
</protein>
<keyword evidence="3" id="KW-1185">Reference proteome</keyword>
<dbReference type="Proteomes" id="UP000678393">
    <property type="component" value="Unassembled WGS sequence"/>
</dbReference>
<sequence>MRVTFILVMFLYCVSSKKSRANAKANVQANVKANTQANVKANTQANVKANTQANVKANTQVSNPEIEQLRKLVASLSKQVMMQQLHVEEKSRSEGNSGIKLVRGVGKGQKNYDSNSHLYPSAFAIHDHSNYDRTIGIGEICAVLNGVDFRTRHNDYKLVMPSQTSSIYHATEDIPFPDVPPEVLNKKTVEEQVAEMKEWFKAFNDQDRSSRDYTKYFKPVLCYLEGTWTLDKELEEPFPSDRHYLEAKSWDELHEKNRFTTYTGTKARLENVAYLPTTIMSVNMTTGEAQYAQWNYRILCHPIGYDIPLHFFQQEDDLSFRVRTSQTLTQTAKTRAARYKLFDPSRKTSYQILDSIFAEIPGKDNYGSNLTFTTFAEDMFDTGFSDNTHLLNTGYYHRAYKSFRSGAGGIAYTALGFNDDNLWVSQTTQPRVASIETDNCFKVLNKFGKLATRCNRGEIRVSYAIPLEVIFLTPLLTWNPYNIVFHDDPDTAIKDDRTGSKEKPLNGIDKSHYYMTPMEFFTGPRDMSDPADTVKTYIYVLAPDGEAKKVSSSGTRISIPEIGRSDPIRVRYPIAPVHYEGSSVWKELTALKDREDNSGVPSSVVFEMSITVQDPPGEHSHEFKLNYEEFSLLIAEEEVQVVTSEAQEHAHELTIVFDPKTKSFKYTSCDNDRICFDGHPTLVTLITQNDFTRSAIL</sequence>
<accession>A0A8S4A4N6</accession>
<evidence type="ECO:0000313" key="3">
    <source>
        <dbReference type="Proteomes" id="UP000678393"/>
    </source>
</evidence>
<feature type="signal peptide" evidence="1">
    <location>
        <begin position="1"/>
        <end position="16"/>
    </location>
</feature>
<evidence type="ECO:0000313" key="2">
    <source>
        <dbReference type="EMBL" id="CAG5136779.1"/>
    </source>
</evidence>
<keyword evidence="1" id="KW-0732">Signal</keyword>
<reference evidence="2" key="1">
    <citation type="submission" date="2021-04" db="EMBL/GenBank/DDBJ databases">
        <authorList>
            <consortium name="Molecular Ecology Group"/>
        </authorList>
    </citation>
    <scope>NUCLEOTIDE SEQUENCE</scope>
</reference>
<proteinExistence type="predicted"/>
<gene>
    <name evidence="2" type="ORF">CUNI_LOCUS22337</name>
</gene>
<name>A0A8S4A4N6_9EUPU</name>
<evidence type="ECO:0000256" key="1">
    <source>
        <dbReference type="SAM" id="SignalP"/>
    </source>
</evidence>
<dbReference type="OrthoDB" id="6059742at2759"/>
<feature type="chain" id="PRO_5035865080" evidence="1">
    <location>
        <begin position="17"/>
        <end position="697"/>
    </location>
</feature>
<comment type="caution">
    <text evidence="2">The sequence shown here is derived from an EMBL/GenBank/DDBJ whole genome shotgun (WGS) entry which is preliminary data.</text>
</comment>
<dbReference type="EMBL" id="CAJHNH020008570">
    <property type="protein sequence ID" value="CAG5136779.1"/>
    <property type="molecule type" value="Genomic_DNA"/>
</dbReference>
<organism evidence="2 3">
    <name type="scientific">Candidula unifasciata</name>
    <dbReference type="NCBI Taxonomy" id="100452"/>
    <lineage>
        <taxon>Eukaryota</taxon>
        <taxon>Metazoa</taxon>
        <taxon>Spiralia</taxon>
        <taxon>Lophotrochozoa</taxon>
        <taxon>Mollusca</taxon>
        <taxon>Gastropoda</taxon>
        <taxon>Heterobranchia</taxon>
        <taxon>Euthyneura</taxon>
        <taxon>Panpulmonata</taxon>
        <taxon>Eupulmonata</taxon>
        <taxon>Stylommatophora</taxon>
        <taxon>Helicina</taxon>
        <taxon>Helicoidea</taxon>
        <taxon>Geomitridae</taxon>
        <taxon>Candidula</taxon>
    </lineage>
</organism>
<dbReference type="AlphaFoldDB" id="A0A8S4A4N6"/>